<name>A0ABT5ESD5_9BACT</name>
<dbReference type="InterPro" id="IPR015943">
    <property type="entry name" value="WD40/YVTN_repeat-like_dom_sf"/>
</dbReference>
<evidence type="ECO:0000313" key="2">
    <source>
        <dbReference type="EMBL" id="MDC0744666.1"/>
    </source>
</evidence>
<protein>
    <recommendedName>
        <fullName evidence="4">WD40 repeat domain-containing protein</fullName>
    </recommendedName>
</protein>
<dbReference type="RefSeq" id="WP_271921450.1">
    <property type="nucleotide sequence ID" value="NZ_JAQNDO010000001.1"/>
</dbReference>
<keyword evidence="3" id="KW-1185">Reference proteome</keyword>
<dbReference type="EMBL" id="JAQNDO010000001">
    <property type="protein sequence ID" value="MDC0744666.1"/>
    <property type="molecule type" value="Genomic_DNA"/>
</dbReference>
<reference evidence="2 3" key="1">
    <citation type="submission" date="2022-11" db="EMBL/GenBank/DDBJ databases">
        <title>Minimal conservation of predation-associated metabolite biosynthetic gene clusters underscores biosynthetic potential of Myxococcota including descriptions for ten novel species: Archangium lansinium sp. nov., Myxococcus landrumus sp. nov., Nannocystis bai.</title>
        <authorList>
            <person name="Ahearne A."/>
            <person name="Stevens C."/>
            <person name="Dowd S."/>
        </authorList>
    </citation>
    <scope>NUCLEOTIDE SEQUENCE [LARGE SCALE GENOMIC DNA]</scope>
    <source>
        <strain evidence="2 3">RJM3</strain>
    </source>
</reference>
<proteinExistence type="predicted"/>
<accession>A0ABT5ESD5</accession>
<gene>
    <name evidence="2" type="ORF">POL67_25260</name>
</gene>
<evidence type="ECO:0000256" key="1">
    <source>
        <dbReference type="SAM" id="MobiDB-lite"/>
    </source>
</evidence>
<dbReference type="Gene3D" id="2.130.10.10">
    <property type="entry name" value="YVTN repeat-like/Quinoprotein amine dehydrogenase"/>
    <property type="match status" value="1"/>
</dbReference>
<organism evidence="2 3">
    <name type="scientific">Polyangium mundeleinium</name>
    <dbReference type="NCBI Taxonomy" id="2995306"/>
    <lineage>
        <taxon>Bacteria</taxon>
        <taxon>Pseudomonadati</taxon>
        <taxon>Myxococcota</taxon>
        <taxon>Polyangia</taxon>
        <taxon>Polyangiales</taxon>
        <taxon>Polyangiaceae</taxon>
        <taxon>Polyangium</taxon>
    </lineage>
</organism>
<evidence type="ECO:0000313" key="3">
    <source>
        <dbReference type="Proteomes" id="UP001221411"/>
    </source>
</evidence>
<evidence type="ECO:0008006" key="4">
    <source>
        <dbReference type="Google" id="ProtNLM"/>
    </source>
</evidence>
<dbReference type="InterPro" id="IPR011044">
    <property type="entry name" value="Quino_amine_DH_bsu"/>
</dbReference>
<dbReference type="Proteomes" id="UP001221411">
    <property type="component" value="Unassembled WGS sequence"/>
</dbReference>
<comment type="caution">
    <text evidence="2">The sequence shown here is derived from an EMBL/GenBank/DDBJ whole genome shotgun (WGS) entry which is preliminary data.</text>
</comment>
<dbReference type="SUPFAM" id="SSF50969">
    <property type="entry name" value="YVTN repeat-like/Quinoprotein amine dehydrogenase"/>
    <property type="match status" value="1"/>
</dbReference>
<feature type="region of interest" description="Disordered" evidence="1">
    <location>
        <begin position="1"/>
        <end position="21"/>
    </location>
</feature>
<sequence length="626" mass="66742">MAKSTRWPRLSRGSDLAQPLSGRPAAVDATLVVAPRGLYVAVFDALPPADENERDDKDALRVRVFSHDKRSFTEVLVHTPARTGYRFGDARLGKAAVSDAGVVAFAVGDRIHVVRPGGGASQIEAPGAWPFFDPLAPERLRLVVRRDGGEVIETHDTNTKTLVDTLRIGNSGNLPPQVDPATGDVLLYDGWYARDGGAFVPSRGGDGPGDVLRVGGGTLYLGRDVEQPDATQRRGRDGGELPVPEAFQAWRRADVWRARNPMLASVDGRWILGRSTGKNTIFDAEHLTPEALPVVPPQHTLIGPGIWALLDEHLAIASRFGLFLVDLRTGRPIGDGPVALLGLALAGERVVTLHEDGVRVDGGAPIPVTPAVEPALDGLRISPRGRYAAVRCGNAGFPVVILDLAEAREVRRIEPAAFVAWIDEDRLAVHGSTGLRVLDVTTGVITALGDLPGSACLGSDGAGRFFVGTDTTLVERDASGAVLRTLTVPKKLKGYTWPSELVVHGSEVYALARCRIFRWDAAGNCERLNALENGVGGAKTDPKFSDGPLRSVAVSHDGRWLAVTAKTKSHALGVVLCDHEGTIVGWTGPIFGRRSVHAERAFCAFRGNTLVVGTEHGDVGVYTLPA</sequence>